<dbReference type="AlphaFoldDB" id="A0A9D5A8I2"/>
<dbReference type="InterPro" id="IPR011990">
    <property type="entry name" value="TPR-like_helical_dom_sf"/>
</dbReference>
<feature type="region of interest" description="Disordered" evidence="3">
    <location>
        <begin position="1"/>
        <end position="59"/>
    </location>
</feature>
<gene>
    <name evidence="4" type="ORF">KIW84_064669</name>
</gene>
<dbReference type="NCBIfam" id="TIGR00756">
    <property type="entry name" value="PPR"/>
    <property type="match status" value="1"/>
</dbReference>
<dbReference type="Pfam" id="PF13041">
    <property type="entry name" value="PPR_2"/>
    <property type="match status" value="1"/>
</dbReference>
<dbReference type="Pfam" id="PF01535">
    <property type="entry name" value="PPR"/>
    <property type="match status" value="1"/>
</dbReference>
<evidence type="ECO:0000256" key="2">
    <source>
        <dbReference type="PROSITE-ProRule" id="PRU00708"/>
    </source>
</evidence>
<feature type="compositionally biased region" description="Polar residues" evidence="3">
    <location>
        <begin position="46"/>
        <end position="55"/>
    </location>
</feature>
<dbReference type="Proteomes" id="UP001058974">
    <property type="component" value="Chromosome 6"/>
</dbReference>
<dbReference type="GO" id="GO:0009451">
    <property type="term" value="P:RNA modification"/>
    <property type="evidence" value="ECO:0007669"/>
    <property type="project" value="InterPro"/>
</dbReference>
<dbReference type="InterPro" id="IPR002885">
    <property type="entry name" value="PPR_rpt"/>
</dbReference>
<dbReference type="PANTHER" id="PTHR47926">
    <property type="entry name" value="PENTATRICOPEPTIDE REPEAT-CONTAINING PROTEIN"/>
    <property type="match status" value="1"/>
</dbReference>
<name>A0A9D5A8I2_PEA</name>
<dbReference type="Gramene" id="Psat06G0466900-T1">
    <property type="protein sequence ID" value="KAI5399399.1"/>
    <property type="gene ID" value="KIW84_064669"/>
</dbReference>
<sequence length="177" mass="19938">MLLHHKPCYNNSHTASPSQPANSNHESALHSRPATVKYHNKKKQYTENNRQQTSIPGDAAESTGYGIDWILDGIQRKPWKVVHGHIIRNRIQPDIFINSSLMDLYFKCGKIESAENIFKSIPKTTAVSWNVMISGYVTKGKLFEAFGLFSEMRQSFVEPDAITFTSVLAAWSQLAAI</sequence>
<evidence type="ECO:0000313" key="4">
    <source>
        <dbReference type="EMBL" id="KAI5399399.1"/>
    </source>
</evidence>
<feature type="compositionally biased region" description="Polar residues" evidence="3">
    <location>
        <begin position="9"/>
        <end position="26"/>
    </location>
</feature>
<keyword evidence="5" id="KW-1185">Reference proteome</keyword>
<dbReference type="InterPro" id="IPR046960">
    <property type="entry name" value="PPR_At4g14850-like_plant"/>
</dbReference>
<comment type="caution">
    <text evidence="4">The sequence shown here is derived from an EMBL/GenBank/DDBJ whole genome shotgun (WGS) entry which is preliminary data.</text>
</comment>
<evidence type="ECO:0000313" key="5">
    <source>
        <dbReference type="Proteomes" id="UP001058974"/>
    </source>
</evidence>
<feature type="repeat" description="PPR" evidence="2">
    <location>
        <begin position="125"/>
        <end position="159"/>
    </location>
</feature>
<keyword evidence="1" id="KW-0677">Repeat</keyword>
<reference evidence="4 5" key="1">
    <citation type="journal article" date="2022" name="Nat. Genet.">
        <title>Improved pea reference genome and pan-genome highlight genomic features and evolutionary characteristics.</title>
        <authorList>
            <person name="Yang T."/>
            <person name="Liu R."/>
            <person name="Luo Y."/>
            <person name="Hu S."/>
            <person name="Wang D."/>
            <person name="Wang C."/>
            <person name="Pandey M.K."/>
            <person name="Ge S."/>
            <person name="Xu Q."/>
            <person name="Li N."/>
            <person name="Li G."/>
            <person name="Huang Y."/>
            <person name="Saxena R.K."/>
            <person name="Ji Y."/>
            <person name="Li M."/>
            <person name="Yan X."/>
            <person name="He Y."/>
            <person name="Liu Y."/>
            <person name="Wang X."/>
            <person name="Xiang C."/>
            <person name="Varshney R.K."/>
            <person name="Ding H."/>
            <person name="Gao S."/>
            <person name="Zong X."/>
        </authorList>
    </citation>
    <scope>NUCLEOTIDE SEQUENCE [LARGE SCALE GENOMIC DNA]</scope>
    <source>
        <strain evidence="4 5">cv. Zhongwan 6</strain>
    </source>
</reference>
<protein>
    <recommendedName>
        <fullName evidence="6">Pentatricopeptide repeat-containing protein</fullName>
    </recommendedName>
</protein>
<dbReference type="PANTHER" id="PTHR47926:SF386">
    <property type="entry name" value="PENTATRICOPEPTIDE REPEAT-CONTAINING PROTEIN"/>
    <property type="match status" value="1"/>
</dbReference>
<dbReference type="FunFam" id="1.25.40.10:FF:000073">
    <property type="entry name" value="Pentatricopeptide repeat-containing protein chloroplastic"/>
    <property type="match status" value="1"/>
</dbReference>
<dbReference type="Gene3D" id="1.25.40.10">
    <property type="entry name" value="Tetratricopeptide repeat domain"/>
    <property type="match status" value="1"/>
</dbReference>
<organism evidence="4 5">
    <name type="scientific">Pisum sativum</name>
    <name type="common">Garden pea</name>
    <name type="synonym">Lathyrus oleraceus</name>
    <dbReference type="NCBI Taxonomy" id="3888"/>
    <lineage>
        <taxon>Eukaryota</taxon>
        <taxon>Viridiplantae</taxon>
        <taxon>Streptophyta</taxon>
        <taxon>Embryophyta</taxon>
        <taxon>Tracheophyta</taxon>
        <taxon>Spermatophyta</taxon>
        <taxon>Magnoliopsida</taxon>
        <taxon>eudicotyledons</taxon>
        <taxon>Gunneridae</taxon>
        <taxon>Pentapetalae</taxon>
        <taxon>rosids</taxon>
        <taxon>fabids</taxon>
        <taxon>Fabales</taxon>
        <taxon>Fabaceae</taxon>
        <taxon>Papilionoideae</taxon>
        <taxon>50 kb inversion clade</taxon>
        <taxon>NPAAA clade</taxon>
        <taxon>Hologalegina</taxon>
        <taxon>IRL clade</taxon>
        <taxon>Fabeae</taxon>
        <taxon>Lathyrus</taxon>
    </lineage>
</organism>
<dbReference type="EMBL" id="JAMSHJ010000006">
    <property type="protein sequence ID" value="KAI5399399.1"/>
    <property type="molecule type" value="Genomic_DNA"/>
</dbReference>
<proteinExistence type="predicted"/>
<accession>A0A9D5A8I2</accession>
<evidence type="ECO:0008006" key="6">
    <source>
        <dbReference type="Google" id="ProtNLM"/>
    </source>
</evidence>
<evidence type="ECO:0000256" key="3">
    <source>
        <dbReference type="SAM" id="MobiDB-lite"/>
    </source>
</evidence>
<dbReference type="GO" id="GO:0003723">
    <property type="term" value="F:RNA binding"/>
    <property type="evidence" value="ECO:0007669"/>
    <property type="project" value="InterPro"/>
</dbReference>
<dbReference type="PROSITE" id="PS51375">
    <property type="entry name" value="PPR"/>
    <property type="match status" value="1"/>
</dbReference>
<evidence type="ECO:0000256" key="1">
    <source>
        <dbReference type="ARBA" id="ARBA00022737"/>
    </source>
</evidence>